<dbReference type="EMBL" id="CABDUW010000232">
    <property type="protein sequence ID" value="VTJ63534.1"/>
    <property type="molecule type" value="Genomic_DNA"/>
</dbReference>
<evidence type="ECO:0000313" key="2">
    <source>
        <dbReference type="Proteomes" id="UP000335636"/>
    </source>
</evidence>
<dbReference type="AlphaFoldDB" id="A0A5E4B1I1"/>
<reference evidence="1" key="1">
    <citation type="submission" date="2019-04" db="EMBL/GenBank/DDBJ databases">
        <authorList>
            <person name="Alioto T."/>
            <person name="Alioto T."/>
        </authorList>
    </citation>
    <scope>NUCLEOTIDE SEQUENCE [LARGE SCALE GENOMIC DNA]</scope>
</reference>
<sequence length="114" mass="12644">MYLKCKRRPRTLWKVCSPSHVYVYGVRWGVTSESCYRGQIRSPSLCIAGPGVDEGSELRAPVRPTDNSLRTQDLWNTYSAGLRCLVCGSRQGSCPPLRSGVDTVTTSRIFDEGS</sequence>
<comment type="caution">
    <text evidence="1">The sequence shown here is derived from an EMBL/GenBank/DDBJ whole genome shotgun (WGS) entry which is preliminary data.</text>
</comment>
<dbReference type="Proteomes" id="UP000335636">
    <property type="component" value="Unassembled WGS sequence"/>
</dbReference>
<gene>
    <name evidence="1" type="ORF">MONAX_5E010759</name>
</gene>
<name>A0A5E4B1I1_MARMO</name>
<protein>
    <submittedName>
        <fullName evidence="1">Uncharacterized protein</fullName>
    </submittedName>
</protein>
<organism evidence="1 2">
    <name type="scientific">Marmota monax</name>
    <name type="common">Woodchuck</name>
    <dbReference type="NCBI Taxonomy" id="9995"/>
    <lineage>
        <taxon>Eukaryota</taxon>
        <taxon>Metazoa</taxon>
        <taxon>Chordata</taxon>
        <taxon>Craniata</taxon>
        <taxon>Vertebrata</taxon>
        <taxon>Euteleostomi</taxon>
        <taxon>Mammalia</taxon>
        <taxon>Eutheria</taxon>
        <taxon>Euarchontoglires</taxon>
        <taxon>Glires</taxon>
        <taxon>Rodentia</taxon>
        <taxon>Sciuromorpha</taxon>
        <taxon>Sciuridae</taxon>
        <taxon>Xerinae</taxon>
        <taxon>Marmotini</taxon>
        <taxon>Marmota</taxon>
    </lineage>
</organism>
<accession>A0A5E4B1I1</accession>
<keyword evidence="2" id="KW-1185">Reference proteome</keyword>
<proteinExistence type="predicted"/>
<evidence type="ECO:0000313" key="1">
    <source>
        <dbReference type="EMBL" id="VTJ63534.1"/>
    </source>
</evidence>